<keyword evidence="6" id="KW-1185">Reference proteome</keyword>
<dbReference type="PROSITE" id="PS50062">
    <property type="entry name" value="BCL2_FAMILY"/>
    <property type="match status" value="1"/>
</dbReference>
<protein>
    <submittedName>
        <fullName evidence="5">Uncharacterized protein</fullName>
    </submittedName>
</protein>
<feature type="compositionally biased region" description="Low complexity" evidence="3">
    <location>
        <begin position="266"/>
        <end position="275"/>
    </location>
</feature>
<dbReference type="GO" id="GO:0042981">
    <property type="term" value="P:regulation of apoptotic process"/>
    <property type="evidence" value="ECO:0007669"/>
    <property type="project" value="InterPro"/>
</dbReference>
<reference evidence="5" key="1">
    <citation type="submission" date="2022-03" db="EMBL/GenBank/DDBJ databases">
        <authorList>
            <person name="Martin C."/>
        </authorList>
    </citation>
    <scope>NUCLEOTIDE SEQUENCE</scope>
</reference>
<keyword evidence="4" id="KW-0812">Transmembrane</keyword>
<evidence type="ECO:0000313" key="6">
    <source>
        <dbReference type="Proteomes" id="UP000749559"/>
    </source>
</evidence>
<feature type="region of interest" description="Disordered" evidence="3">
    <location>
        <begin position="485"/>
        <end position="510"/>
    </location>
</feature>
<evidence type="ECO:0000256" key="2">
    <source>
        <dbReference type="ARBA" id="ARBA00022703"/>
    </source>
</evidence>
<dbReference type="AlphaFoldDB" id="A0A8J1XHY5"/>
<proteinExistence type="inferred from homology"/>
<dbReference type="EMBL" id="CAIIXF020000011">
    <property type="protein sequence ID" value="CAH1798684.1"/>
    <property type="molecule type" value="Genomic_DNA"/>
</dbReference>
<accession>A0A8J1XHY5</accession>
<keyword evidence="4" id="KW-0472">Membrane</keyword>
<dbReference type="GO" id="GO:0005739">
    <property type="term" value="C:mitochondrion"/>
    <property type="evidence" value="ECO:0007669"/>
    <property type="project" value="TreeGrafter"/>
</dbReference>
<dbReference type="GO" id="GO:0016020">
    <property type="term" value="C:membrane"/>
    <property type="evidence" value="ECO:0007669"/>
    <property type="project" value="TreeGrafter"/>
</dbReference>
<dbReference type="Gene3D" id="1.10.437.10">
    <property type="entry name" value="Blc2-like"/>
    <property type="match status" value="1"/>
</dbReference>
<sequence>MVVLNFLGMLPEHLHHRNWDLSSEEDEHGSATSSTYSGWGTPGESPRKDHLNVIPENKVINRVTGKKGVRRNVSPMRDLDSPDGFPKPWPPDDQYKGLPIKTSSDTKVPLKKKSSPMEPRPDTAIPVTGEGAHHYQCDSATSIESEMDIVLADSGTQIEAQDVSNHIKRYNNSESADAPLSRIVVPDSPISSKIEVEKDEPCLMPPHQAGFKEFSPEAENSETESQGDMALGDEAGHDEGGQVATLLMPMQDGMTALNNHMRSHSQDSTTSTDRSSQTEDLPRHSHRRGYSRESILSDQSSVSSRISDLGAAPPRFHLMGPDRSHLTLDVQSHVDHEYIEEVHKVAESVGTPLALTPEGTQTEVAQRLALIGDEMAEKYKPQFENALGLVMGMPRENVTYDVFVNITKSLLDAIVPEPHGAFTHGWARVACLLVFSRDIGRSLVGHGQRGLNELVQYTERIVTDQYTEFIINQGGWGAVSEMPLDTPTSSCPSTPAPQTPGDTMQHPGFPVTPQQPIDGANCQGQTVDQSGAVDSQSVTVPTPISEEGIQKEEVDIVDSAKEPVEEVKPSGTTPVVSDGATKSNTKYAVYAFAFGALAVSAFYMLK</sequence>
<dbReference type="PANTHER" id="PTHR15758">
    <property type="entry name" value="BCL-2-LIKE PROTEIN 13"/>
    <property type="match status" value="1"/>
</dbReference>
<organism evidence="5 6">
    <name type="scientific">Owenia fusiformis</name>
    <name type="common">Polychaete worm</name>
    <dbReference type="NCBI Taxonomy" id="6347"/>
    <lineage>
        <taxon>Eukaryota</taxon>
        <taxon>Metazoa</taxon>
        <taxon>Spiralia</taxon>
        <taxon>Lophotrochozoa</taxon>
        <taxon>Annelida</taxon>
        <taxon>Polychaeta</taxon>
        <taxon>Sedentaria</taxon>
        <taxon>Canalipalpata</taxon>
        <taxon>Sabellida</taxon>
        <taxon>Oweniida</taxon>
        <taxon>Oweniidae</taxon>
        <taxon>Owenia</taxon>
    </lineage>
</organism>
<evidence type="ECO:0000256" key="1">
    <source>
        <dbReference type="ARBA" id="ARBA00009458"/>
    </source>
</evidence>
<dbReference type="InterPro" id="IPR036834">
    <property type="entry name" value="Bcl-2-like_sf"/>
</dbReference>
<evidence type="ECO:0000313" key="5">
    <source>
        <dbReference type="EMBL" id="CAH1798684.1"/>
    </source>
</evidence>
<dbReference type="GO" id="GO:0006915">
    <property type="term" value="P:apoptotic process"/>
    <property type="evidence" value="ECO:0007669"/>
    <property type="project" value="UniProtKB-KW"/>
</dbReference>
<name>A0A8J1XHY5_OWEFU</name>
<dbReference type="Proteomes" id="UP000749559">
    <property type="component" value="Unassembled WGS sequence"/>
</dbReference>
<dbReference type="Pfam" id="PF00452">
    <property type="entry name" value="Bcl-2"/>
    <property type="match status" value="1"/>
</dbReference>
<dbReference type="OrthoDB" id="6086439at2759"/>
<comment type="similarity">
    <text evidence="1">Belongs to the Bcl-2 family.</text>
</comment>
<dbReference type="PANTHER" id="PTHR15758:SF2">
    <property type="entry name" value="BCL-2-LIKE PROTEIN 13"/>
    <property type="match status" value="1"/>
</dbReference>
<evidence type="ECO:0000256" key="4">
    <source>
        <dbReference type="SAM" id="Phobius"/>
    </source>
</evidence>
<feature type="region of interest" description="Disordered" evidence="3">
    <location>
        <begin position="24"/>
        <end position="50"/>
    </location>
</feature>
<comment type="caution">
    <text evidence="5">The sequence shown here is derived from an EMBL/GenBank/DDBJ whole genome shotgun (WGS) entry which is preliminary data.</text>
</comment>
<dbReference type="InterPro" id="IPR042398">
    <property type="entry name" value="BCL2L13"/>
</dbReference>
<feature type="transmembrane region" description="Helical" evidence="4">
    <location>
        <begin position="587"/>
        <end position="605"/>
    </location>
</feature>
<dbReference type="InterPro" id="IPR002475">
    <property type="entry name" value="Bcl2-like"/>
</dbReference>
<evidence type="ECO:0000256" key="3">
    <source>
        <dbReference type="SAM" id="MobiDB-lite"/>
    </source>
</evidence>
<feature type="region of interest" description="Disordered" evidence="3">
    <location>
        <begin position="261"/>
        <end position="308"/>
    </location>
</feature>
<feature type="region of interest" description="Disordered" evidence="3">
    <location>
        <begin position="71"/>
        <end position="130"/>
    </location>
</feature>
<feature type="compositionally biased region" description="Low complexity" evidence="3">
    <location>
        <begin position="294"/>
        <end position="308"/>
    </location>
</feature>
<gene>
    <name evidence="5" type="ORF">OFUS_LOCUS22795</name>
</gene>
<feature type="region of interest" description="Disordered" evidence="3">
    <location>
        <begin position="202"/>
        <end position="239"/>
    </location>
</feature>
<dbReference type="InterPro" id="IPR046371">
    <property type="entry name" value="Bcl-2_BH1-3"/>
</dbReference>
<keyword evidence="2" id="KW-0053">Apoptosis</keyword>
<keyword evidence="4" id="KW-1133">Transmembrane helix</keyword>
<dbReference type="SUPFAM" id="SSF56854">
    <property type="entry name" value="Bcl-2 inhibitors of programmed cell death"/>
    <property type="match status" value="1"/>
</dbReference>